<feature type="transmembrane region" description="Helical" evidence="10">
    <location>
        <begin position="297"/>
        <end position="317"/>
    </location>
</feature>
<proteinExistence type="predicted"/>
<evidence type="ECO:0000313" key="12">
    <source>
        <dbReference type="EMBL" id="PJE73798.1"/>
    </source>
</evidence>
<feature type="transmembrane region" description="Helical" evidence="10">
    <location>
        <begin position="230"/>
        <end position="249"/>
    </location>
</feature>
<feature type="transmembrane region" description="Helical" evidence="10">
    <location>
        <begin position="127"/>
        <end position="147"/>
    </location>
</feature>
<feature type="transmembrane region" description="Helical" evidence="10">
    <location>
        <begin position="323"/>
        <end position="354"/>
    </location>
</feature>
<reference evidence="13" key="1">
    <citation type="submission" date="2017-09" db="EMBL/GenBank/DDBJ databases">
        <title>Depth-based differentiation of microbial function through sediment-hosted aquifers and enrichment of novel symbionts in the deep terrestrial subsurface.</title>
        <authorList>
            <person name="Probst A.J."/>
            <person name="Ladd B."/>
            <person name="Jarett J.K."/>
            <person name="Geller-Mcgrath D.E."/>
            <person name="Sieber C.M.K."/>
            <person name="Emerson J.B."/>
            <person name="Anantharaman K."/>
            <person name="Thomas B.C."/>
            <person name="Malmstrom R."/>
            <person name="Stieglmeier M."/>
            <person name="Klingl A."/>
            <person name="Woyke T."/>
            <person name="Ryan C.M."/>
            <person name="Banfield J.F."/>
        </authorList>
    </citation>
    <scope>NUCLEOTIDE SEQUENCE [LARGE SCALE GENOMIC DNA]</scope>
</reference>
<dbReference type="GO" id="GO:0098719">
    <property type="term" value="P:sodium ion import across plasma membrane"/>
    <property type="evidence" value="ECO:0007669"/>
    <property type="project" value="TreeGrafter"/>
</dbReference>
<dbReference type="EMBL" id="PFER01000012">
    <property type="protein sequence ID" value="PJE73798.1"/>
    <property type="molecule type" value="Genomic_DNA"/>
</dbReference>
<keyword evidence="3" id="KW-1003">Cell membrane</keyword>
<evidence type="ECO:0000313" key="13">
    <source>
        <dbReference type="Proteomes" id="UP000230959"/>
    </source>
</evidence>
<keyword evidence="8 10" id="KW-0472">Membrane</keyword>
<evidence type="ECO:0000256" key="10">
    <source>
        <dbReference type="SAM" id="Phobius"/>
    </source>
</evidence>
<dbReference type="Gene3D" id="6.10.140.1330">
    <property type="match status" value="1"/>
</dbReference>
<protein>
    <submittedName>
        <fullName evidence="12">Sodium:proton exchanger</fullName>
    </submittedName>
</protein>
<evidence type="ECO:0000256" key="9">
    <source>
        <dbReference type="ARBA" id="ARBA00023201"/>
    </source>
</evidence>
<dbReference type="GO" id="GO:0051453">
    <property type="term" value="P:regulation of intracellular pH"/>
    <property type="evidence" value="ECO:0007669"/>
    <property type="project" value="TreeGrafter"/>
</dbReference>
<feature type="domain" description="Cation/H+ exchanger transmembrane" evidence="11">
    <location>
        <begin position="16"/>
        <end position="424"/>
    </location>
</feature>
<dbReference type="PANTHER" id="PTHR10110:SF86">
    <property type="entry name" value="SODIUM_HYDROGEN EXCHANGER 7"/>
    <property type="match status" value="1"/>
</dbReference>
<feature type="transmembrane region" description="Helical" evidence="10">
    <location>
        <begin position="192"/>
        <end position="218"/>
    </location>
</feature>
<comment type="caution">
    <text evidence="12">The sequence shown here is derived from an EMBL/GenBank/DDBJ whole genome shotgun (WGS) entry which is preliminary data.</text>
</comment>
<evidence type="ECO:0000256" key="8">
    <source>
        <dbReference type="ARBA" id="ARBA00023136"/>
    </source>
</evidence>
<keyword evidence="4 10" id="KW-0812">Transmembrane</keyword>
<evidence type="ECO:0000256" key="4">
    <source>
        <dbReference type="ARBA" id="ARBA00022692"/>
    </source>
</evidence>
<organism evidence="12 13">
    <name type="scientific">Candidatus Terrybacteria bacterium CG10_big_fil_rev_8_21_14_0_10_41_10</name>
    <dbReference type="NCBI Taxonomy" id="1975026"/>
    <lineage>
        <taxon>Bacteria</taxon>
        <taxon>Candidatus Terryibacteriota</taxon>
    </lineage>
</organism>
<feature type="transmembrane region" description="Helical" evidence="10">
    <location>
        <begin position="168"/>
        <end position="186"/>
    </location>
</feature>
<keyword evidence="9" id="KW-0739">Sodium transport</keyword>
<dbReference type="InterPro" id="IPR006153">
    <property type="entry name" value="Cation/H_exchanger_TM"/>
</dbReference>
<evidence type="ECO:0000259" key="11">
    <source>
        <dbReference type="Pfam" id="PF00999"/>
    </source>
</evidence>
<keyword evidence="6" id="KW-0915">Sodium</keyword>
<dbReference type="GO" id="GO:0005886">
    <property type="term" value="C:plasma membrane"/>
    <property type="evidence" value="ECO:0007669"/>
    <property type="project" value="UniProtKB-SubCell"/>
</dbReference>
<name>A0A2M8LB20_9BACT</name>
<comment type="subcellular location">
    <subcellularLocation>
        <location evidence="1">Cell membrane</location>
        <topology evidence="1">Multi-pass membrane protein</topology>
    </subcellularLocation>
</comment>
<dbReference type="InterPro" id="IPR018422">
    <property type="entry name" value="Cation/H_exchanger_CPA1"/>
</dbReference>
<evidence type="ECO:0000256" key="6">
    <source>
        <dbReference type="ARBA" id="ARBA00023053"/>
    </source>
</evidence>
<evidence type="ECO:0000256" key="3">
    <source>
        <dbReference type="ARBA" id="ARBA00022475"/>
    </source>
</evidence>
<sequence length="696" mass="79123">MEISIEVFLSIFILLLISTGVFFASKKLRIPYTVLLVFTGVLMVPLVKLELLSFIGSFKLTPEMLFFVFLPTLLFESAYNMNLRQINKNVIAISVLAIFSLLISTFFIGFVLSFVSGFIGFKVPFEVALLFGALISATDPVAVLALFKEYGVPKRLAFIFEGESMFNDGTSLAVFLLLLEVIMVGYKGSFTIIGGLFTFSTMVVGGIAIGIFMGGIFSKFLEMAKSNEQIQITLTMVVAHLTFIMTEFISNEIFVFGYAVKFSPVIATTFAALVIGNYGRYKISPTVEEYMEKFWSFFAFVVNSIVFLLMGLIFSGLPIELQVFAPSIILLVIAIVMIGRAVSIYPVVWFLNLLKTEKHIPASWQHLMVWGSLRGALAVTMVFLIPDNLSLSTWNYTFSIRDFLMAITISCIYFTIFIKAPLMKPFIRRFGLDSLSEVECVEYRDSRKFVYETALTELDDFYKKGYINEDSHKRLKKTYKCKCIEESGNTCPINTAEDFCEKTLNIYALGMAKHVLRNLFKYGEISDKVYKQVRVGIDVILDKIYDGKDFEIKVDKISHTDWLDHLAAFVRKIMFMNDKERNIKNSFMKYRAISIISNKVAREFAKHDFHRCVDKFYNAAEVDKIINFYKKLGDEAEKEMEKFFANNKDVLMSLKESFAEKSLLKAEEGMISSLRNKGMVTDKIQEILSKEIGSVS</sequence>
<feature type="transmembrane region" description="Helical" evidence="10">
    <location>
        <begin position="90"/>
        <end position="115"/>
    </location>
</feature>
<dbReference type="GO" id="GO:0015385">
    <property type="term" value="F:sodium:proton antiporter activity"/>
    <property type="evidence" value="ECO:0007669"/>
    <property type="project" value="InterPro"/>
</dbReference>
<dbReference type="GO" id="GO:0015386">
    <property type="term" value="F:potassium:proton antiporter activity"/>
    <property type="evidence" value="ECO:0007669"/>
    <property type="project" value="TreeGrafter"/>
</dbReference>
<dbReference type="AlphaFoldDB" id="A0A2M8LB20"/>
<gene>
    <name evidence="12" type="ORF">COV02_00645</name>
</gene>
<keyword evidence="5 10" id="KW-1133">Transmembrane helix</keyword>
<feature type="transmembrane region" description="Helical" evidence="10">
    <location>
        <begin position="64"/>
        <end position="83"/>
    </location>
</feature>
<feature type="transmembrane region" description="Helical" evidence="10">
    <location>
        <begin position="6"/>
        <end position="25"/>
    </location>
</feature>
<feature type="transmembrane region" description="Helical" evidence="10">
    <location>
        <begin position="366"/>
        <end position="386"/>
    </location>
</feature>
<feature type="transmembrane region" description="Helical" evidence="10">
    <location>
        <begin position="32"/>
        <end position="58"/>
    </location>
</feature>
<dbReference type="PANTHER" id="PTHR10110">
    <property type="entry name" value="SODIUM/HYDROGEN EXCHANGER"/>
    <property type="match status" value="1"/>
</dbReference>
<keyword evidence="7" id="KW-0406">Ion transport</keyword>
<evidence type="ECO:0000256" key="1">
    <source>
        <dbReference type="ARBA" id="ARBA00004651"/>
    </source>
</evidence>
<feature type="transmembrane region" description="Helical" evidence="10">
    <location>
        <begin position="398"/>
        <end position="418"/>
    </location>
</feature>
<dbReference type="Proteomes" id="UP000230959">
    <property type="component" value="Unassembled WGS sequence"/>
</dbReference>
<feature type="transmembrane region" description="Helical" evidence="10">
    <location>
        <begin position="255"/>
        <end position="276"/>
    </location>
</feature>
<keyword evidence="2" id="KW-0813">Transport</keyword>
<evidence type="ECO:0000256" key="7">
    <source>
        <dbReference type="ARBA" id="ARBA00023065"/>
    </source>
</evidence>
<evidence type="ECO:0000256" key="5">
    <source>
        <dbReference type="ARBA" id="ARBA00022989"/>
    </source>
</evidence>
<evidence type="ECO:0000256" key="2">
    <source>
        <dbReference type="ARBA" id="ARBA00022448"/>
    </source>
</evidence>
<accession>A0A2M8LB20</accession>
<dbReference type="Pfam" id="PF00999">
    <property type="entry name" value="Na_H_Exchanger"/>
    <property type="match status" value="1"/>
</dbReference>